<dbReference type="InterPro" id="IPR039528">
    <property type="entry name" value="DPM1-like"/>
</dbReference>
<evidence type="ECO:0000256" key="3">
    <source>
        <dbReference type="ARBA" id="ARBA00022679"/>
    </source>
</evidence>
<evidence type="ECO:0000256" key="2">
    <source>
        <dbReference type="ARBA" id="ARBA00022676"/>
    </source>
</evidence>
<evidence type="ECO:0000313" key="6">
    <source>
        <dbReference type="Proteomes" id="UP000285655"/>
    </source>
</evidence>
<comment type="similarity">
    <text evidence="1">Belongs to the glycosyltransferase 2 family.</text>
</comment>
<dbReference type="Proteomes" id="UP000285655">
    <property type="component" value="Unassembled WGS sequence"/>
</dbReference>
<organism evidence="5 6">
    <name type="scientific">candidate division WS5 bacterium</name>
    <dbReference type="NCBI Taxonomy" id="2093353"/>
    <lineage>
        <taxon>Bacteria</taxon>
        <taxon>candidate division WS5</taxon>
    </lineage>
</organism>
<proteinExistence type="inferred from homology"/>
<reference evidence="5 6" key="1">
    <citation type="journal article" date="2017" name="ISME J.">
        <title>Energy and carbon metabolisms in a deep terrestrial subsurface fluid microbial community.</title>
        <authorList>
            <person name="Momper L."/>
            <person name="Jungbluth S.P."/>
            <person name="Lee M.D."/>
            <person name="Amend J.P."/>
        </authorList>
    </citation>
    <scope>NUCLEOTIDE SEQUENCE [LARGE SCALE GENOMIC DNA]</scope>
    <source>
        <strain evidence="5">SURF_29</strain>
    </source>
</reference>
<sequence length="239" mass="27530">MKTIVFIPTYNERENIEKLIDEILNLNIDNLEVLIVDDNSPDGTWKIVEDIERKKKSVHLLLRKEEKGRGNAGKSGFKFAVEHKADYIIEMDADFSHHPREIPKLLNEIRDADLILGSRLILGGKDVGRGIVRELITKLSNLYIRLLLGLKVKDCNSGFRCFRREVLEAIDIDKLESKGPTIVQEVLFKSYLKGFKIKEVPITFTERAVGKSKLFGIKHLWQGYYIVLRLKTLKMLRAI</sequence>
<dbReference type="InterPro" id="IPR001173">
    <property type="entry name" value="Glyco_trans_2-like"/>
</dbReference>
<name>A0A419DBW5_9BACT</name>
<dbReference type="Pfam" id="PF00535">
    <property type="entry name" value="Glycos_transf_2"/>
    <property type="match status" value="1"/>
</dbReference>
<keyword evidence="3" id="KW-0808">Transferase</keyword>
<keyword evidence="2" id="KW-0328">Glycosyltransferase</keyword>
<feature type="domain" description="Glycosyltransferase 2-like" evidence="4">
    <location>
        <begin position="5"/>
        <end position="170"/>
    </location>
</feature>
<dbReference type="EMBL" id="QZJW01000043">
    <property type="protein sequence ID" value="RJO60646.1"/>
    <property type="molecule type" value="Genomic_DNA"/>
</dbReference>
<dbReference type="Gene3D" id="3.90.550.10">
    <property type="entry name" value="Spore Coat Polysaccharide Biosynthesis Protein SpsA, Chain A"/>
    <property type="match status" value="1"/>
</dbReference>
<dbReference type="GO" id="GO:0004582">
    <property type="term" value="F:dolichyl-phosphate beta-D-mannosyltransferase activity"/>
    <property type="evidence" value="ECO:0007669"/>
    <property type="project" value="InterPro"/>
</dbReference>
<dbReference type="PANTHER" id="PTHR43398">
    <property type="entry name" value="DOLICHOL-PHOSPHATE MANNOSYLTRANSFERASE SUBUNIT 1"/>
    <property type="match status" value="1"/>
</dbReference>
<dbReference type="SUPFAM" id="SSF53448">
    <property type="entry name" value="Nucleotide-diphospho-sugar transferases"/>
    <property type="match status" value="1"/>
</dbReference>
<gene>
    <name evidence="5" type="ORF">C4544_04870</name>
</gene>
<evidence type="ECO:0000259" key="4">
    <source>
        <dbReference type="Pfam" id="PF00535"/>
    </source>
</evidence>
<accession>A0A419DBW5</accession>
<dbReference type="FunFam" id="3.90.550.10:FF:000122">
    <property type="entry name" value="Dolichol-phosphate mannosyltransferase subunit 1"/>
    <property type="match status" value="1"/>
</dbReference>
<dbReference type="PANTHER" id="PTHR43398:SF1">
    <property type="entry name" value="DOLICHOL-PHOSPHATE MANNOSYLTRANSFERASE SUBUNIT 1"/>
    <property type="match status" value="1"/>
</dbReference>
<dbReference type="InterPro" id="IPR029044">
    <property type="entry name" value="Nucleotide-diphossugar_trans"/>
</dbReference>
<evidence type="ECO:0000313" key="5">
    <source>
        <dbReference type="EMBL" id="RJO60646.1"/>
    </source>
</evidence>
<evidence type="ECO:0000256" key="1">
    <source>
        <dbReference type="ARBA" id="ARBA00006739"/>
    </source>
</evidence>
<dbReference type="GO" id="GO:0009247">
    <property type="term" value="P:glycolipid biosynthetic process"/>
    <property type="evidence" value="ECO:0007669"/>
    <property type="project" value="TreeGrafter"/>
</dbReference>
<protein>
    <submittedName>
        <fullName evidence="5">Polyprenol monophosphomannose synthase</fullName>
    </submittedName>
</protein>
<dbReference type="GO" id="GO:0016020">
    <property type="term" value="C:membrane"/>
    <property type="evidence" value="ECO:0007669"/>
    <property type="project" value="GOC"/>
</dbReference>
<comment type="caution">
    <text evidence="5">The sequence shown here is derived from an EMBL/GenBank/DDBJ whole genome shotgun (WGS) entry which is preliminary data.</text>
</comment>
<dbReference type="AlphaFoldDB" id="A0A419DBW5"/>
<dbReference type="CDD" id="cd06442">
    <property type="entry name" value="DPM1_like"/>
    <property type="match status" value="1"/>
</dbReference>